<feature type="signal peptide" evidence="1">
    <location>
        <begin position="1"/>
        <end position="30"/>
    </location>
</feature>
<evidence type="ECO:0000313" key="3">
    <source>
        <dbReference type="Proteomes" id="UP000247233"/>
    </source>
</evidence>
<dbReference type="RefSeq" id="XP_025404286.1">
    <property type="nucleotide sequence ID" value="XM_025542090.1"/>
</dbReference>
<reference evidence="2 3" key="1">
    <citation type="submission" date="2016-12" db="EMBL/GenBank/DDBJ databases">
        <title>The genomes of Aspergillus section Nigri reveals drivers in fungal speciation.</title>
        <authorList>
            <consortium name="DOE Joint Genome Institute"/>
            <person name="Vesth T.C."/>
            <person name="Nybo J."/>
            <person name="Theobald S."/>
            <person name="Brandl J."/>
            <person name="Frisvad J.C."/>
            <person name="Nielsen K.F."/>
            <person name="Lyhne E.K."/>
            <person name="Kogle M.E."/>
            <person name="Kuo A."/>
            <person name="Riley R."/>
            <person name="Clum A."/>
            <person name="Nolan M."/>
            <person name="Lipzen A."/>
            <person name="Salamov A."/>
            <person name="Henrissat B."/>
            <person name="Wiebenga A."/>
            <person name="De Vries R.P."/>
            <person name="Grigoriev I.V."/>
            <person name="Mortensen U.H."/>
            <person name="Andersen M.R."/>
            <person name="Baker S.E."/>
        </authorList>
    </citation>
    <scope>NUCLEOTIDE SEQUENCE [LARGE SCALE GENOMIC DNA]</scope>
    <source>
        <strain evidence="2 3">CBS 117.55</strain>
    </source>
</reference>
<proteinExistence type="predicted"/>
<evidence type="ECO:0000256" key="1">
    <source>
        <dbReference type="SAM" id="SignalP"/>
    </source>
</evidence>
<keyword evidence="1" id="KW-0732">Signal</keyword>
<organism evidence="2 3">
    <name type="scientific">Aspergillus heteromorphus CBS 117.55</name>
    <dbReference type="NCBI Taxonomy" id="1448321"/>
    <lineage>
        <taxon>Eukaryota</taxon>
        <taxon>Fungi</taxon>
        <taxon>Dikarya</taxon>
        <taxon>Ascomycota</taxon>
        <taxon>Pezizomycotina</taxon>
        <taxon>Eurotiomycetes</taxon>
        <taxon>Eurotiomycetidae</taxon>
        <taxon>Eurotiales</taxon>
        <taxon>Aspergillaceae</taxon>
        <taxon>Aspergillus</taxon>
        <taxon>Aspergillus subgen. Circumdati</taxon>
    </lineage>
</organism>
<dbReference type="EMBL" id="MSFL01000001">
    <property type="protein sequence ID" value="PWY92547.1"/>
    <property type="molecule type" value="Genomic_DNA"/>
</dbReference>
<sequence>MTDPRGSLASLASLFSALLFHFALKSIVDSHKDLPTRVREGVWERGPTLILIGQYVMRTIAPDKICQAFRCSSVYLWLAADKFSAGKRERGEGGGQ</sequence>
<dbReference type="VEuPathDB" id="FungiDB:BO70DRAFT_357674"/>
<evidence type="ECO:0000313" key="2">
    <source>
        <dbReference type="EMBL" id="PWY92547.1"/>
    </source>
</evidence>
<keyword evidence="3" id="KW-1185">Reference proteome</keyword>
<gene>
    <name evidence="2" type="ORF">BO70DRAFT_357674</name>
</gene>
<name>A0A317X4U9_9EURO</name>
<dbReference type="Proteomes" id="UP000247233">
    <property type="component" value="Unassembled WGS sequence"/>
</dbReference>
<dbReference type="AlphaFoldDB" id="A0A317X4U9"/>
<feature type="chain" id="PRO_5016432987" evidence="1">
    <location>
        <begin position="31"/>
        <end position="96"/>
    </location>
</feature>
<protein>
    <submittedName>
        <fullName evidence="2">Uncharacterized protein</fullName>
    </submittedName>
</protein>
<accession>A0A317X4U9</accession>
<comment type="caution">
    <text evidence="2">The sequence shown here is derived from an EMBL/GenBank/DDBJ whole genome shotgun (WGS) entry which is preliminary data.</text>
</comment>
<dbReference type="GeneID" id="37064327"/>